<feature type="domain" description="Transglutaminase-like" evidence="2">
    <location>
        <begin position="385"/>
        <end position="491"/>
    </location>
</feature>
<feature type="compositionally biased region" description="Low complexity" evidence="1">
    <location>
        <begin position="262"/>
        <end position="272"/>
    </location>
</feature>
<feature type="region of interest" description="Disordered" evidence="1">
    <location>
        <begin position="16"/>
        <end position="322"/>
    </location>
</feature>
<accession>A0A3M2SBW3</accession>
<gene>
    <name evidence="3" type="ORF">CDV36_005332</name>
</gene>
<dbReference type="Gene3D" id="3.10.620.30">
    <property type="match status" value="1"/>
</dbReference>
<keyword evidence="4" id="KW-1185">Reference proteome</keyword>
<dbReference type="PANTHER" id="PTHR46333:SF5">
    <property type="entry name" value="TRANSGLUTAMINASE-LIKE DOMAIN-CONTAINING PROTEIN"/>
    <property type="match status" value="1"/>
</dbReference>
<organism evidence="3 4">
    <name type="scientific">Fusarium kuroshium</name>
    <dbReference type="NCBI Taxonomy" id="2010991"/>
    <lineage>
        <taxon>Eukaryota</taxon>
        <taxon>Fungi</taxon>
        <taxon>Dikarya</taxon>
        <taxon>Ascomycota</taxon>
        <taxon>Pezizomycotina</taxon>
        <taxon>Sordariomycetes</taxon>
        <taxon>Hypocreomycetidae</taxon>
        <taxon>Hypocreales</taxon>
        <taxon>Nectriaceae</taxon>
        <taxon>Fusarium</taxon>
        <taxon>Fusarium solani species complex</taxon>
    </lineage>
</organism>
<proteinExistence type="predicted"/>
<dbReference type="InterPro" id="IPR038765">
    <property type="entry name" value="Papain-like_cys_pep_sf"/>
</dbReference>
<dbReference type="SUPFAM" id="SSF54001">
    <property type="entry name" value="Cysteine proteinases"/>
    <property type="match status" value="1"/>
</dbReference>
<dbReference type="EMBL" id="NKUJ01000073">
    <property type="protein sequence ID" value="RMJ14979.1"/>
    <property type="molecule type" value="Genomic_DNA"/>
</dbReference>
<evidence type="ECO:0000256" key="1">
    <source>
        <dbReference type="SAM" id="MobiDB-lite"/>
    </source>
</evidence>
<name>A0A3M2SBW3_9HYPO</name>
<feature type="compositionally biased region" description="Pro residues" evidence="1">
    <location>
        <begin position="223"/>
        <end position="235"/>
    </location>
</feature>
<reference evidence="3 4" key="1">
    <citation type="submission" date="2017-06" db="EMBL/GenBank/DDBJ databases">
        <title>Comparative genomic analysis of Ambrosia Fusariam Clade fungi.</title>
        <authorList>
            <person name="Stajich J.E."/>
            <person name="Carrillo J."/>
            <person name="Kijimoto T."/>
            <person name="Eskalen A."/>
            <person name="O'Donnell K."/>
            <person name="Kasson M."/>
        </authorList>
    </citation>
    <scope>NUCLEOTIDE SEQUENCE [LARGE SCALE GENOMIC DNA]</scope>
    <source>
        <strain evidence="3">UCR3666</strain>
    </source>
</reference>
<dbReference type="Pfam" id="PF01841">
    <property type="entry name" value="Transglut_core"/>
    <property type="match status" value="1"/>
</dbReference>
<dbReference type="GO" id="GO:0005737">
    <property type="term" value="C:cytoplasm"/>
    <property type="evidence" value="ECO:0007669"/>
    <property type="project" value="TreeGrafter"/>
</dbReference>
<dbReference type="InterPro" id="IPR052557">
    <property type="entry name" value="CAP/Cytokinesis_protein"/>
</dbReference>
<protein>
    <recommendedName>
        <fullName evidence="2">Transglutaminase-like domain-containing protein</fullName>
    </recommendedName>
</protein>
<dbReference type="STRING" id="2010991.A0A3M2SBW3"/>
<dbReference type="InterPro" id="IPR002931">
    <property type="entry name" value="Transglutaminase-like"/>
</dbReference>
<evidence type="ECO:0000259" key="2">
    <source>
        <dbReference type="Pfam" id="PF01841"/>
    </source>
</evidence>
<dbReference type="AlphaFoldDB" id="A0A3M2SBW3"/>
<sequence>MAETEEPQFNSLAERIAALKKQQSFTGAPSPEPFRKRPPPPPPPGGRPAVEARSQTVPVISTTADAPVKSNPLIPPRPKRIVSTPAVEQTIAESPHHEAQRRPGGPPPLPSRTSSMQSAPTLPPRRASTQPPGLMVRRGSGSSELSQHSTLSTLSIGRPPSSITSQGSEGTPGHKLPPAYDPASLPKLPPTRREREEAAAAAKAVKTKRSIPALRPPKSAEPALPPRPSLPPRLPSRPAKPQANAAPEPQETAQPRKLPPRTSTNNKTNTKTPVIIGFSSRQKPSHEDDSQEPPIPAVRPRIPSRPRSEDEPPPIPTSSRPSAAQIEAFTVRAATPVAPVYGCLICRDWSGPDTVAAQYPRGSLPRTDPAGYLAKMLCDPFPSYTDKARAIFTWCHHNIEYDTAAFFSGNLRHMTAEDTIFAGKAVCAGYAETYKGIAIRAGLECVVVTGHGKGFGYTPLKRGERPPPVKADGHAWNAVRIDGGDWKLLDACWGAGHVCGQNYTAKFSPVQFVSSNEDFGRRHFPAEPRYQFRSDGQVVGWDAYYTGGIDGEPHTMCGTTADEGIAEYSVEPKQLHLSVDSGEIVRFQFSKACEHWSSKMTGGKERLVILSLPRGEGTRDEMVPLQTDGYWYWIDVNAKDLGPRGKSVRLLVLTKFGDQDPRGVTGDEFLAKIGRYAMQWEYLVTWELV</sequence>
<comment type="caution">
    <text evidence="3">The sequence shown here is derived from an EMBL/GenBank/DDBJ whole genome shotgun (WGS) entry which is preliminary data.</text>
</comment>
<dbReference type="OrthoDB" id="6129702at2759"/>
<evidence type="ECO:0000313" key="4">
    <source>
        <dbReference type="Proteomes" id="UP000277212"/>
    </source>
</evidence>
<dbReference type="PANTHER" id="PTHR46333">
    <property type="entry name" value="CYTOKINESIS PROTEIN 3"/>
    <property type="match status" value="1"/>
</dbReference>
<feature type="compositionally biased region" description="Polar residues" evidence="1">
    <location>
        <begin position="53"/>
        <end position="64"/>
    </location>
</feature>
<evidence type="ECO:0000313" key="3">
    <source>
        <dbReference type="EMBL" id="RMJ14979.1"/>
    </source>
</evidence>
<feature type="compositionally biased region" description="Polar residues" evidence="1">
    <location>
        <begin position="140"/>
        <end position="169"/>
    </location>
</feature>
<dbReference type="Proteomes" id="UP000277212">
    <property type="component" value="Unassembled WGS sequence"/>
</dbReference>